<reference evidence="3" key="3">
    <citation type="submission" date="2014-09" db="EMBL/GenBank/DDBJ databases">
        <authorList>
            <person name="Magalhaes I.L.F."/>
            <person name="Oliveira U."/>
            <person name="Santos F.R."/>
            <person name="Vidigal T.H.D.A."/>
            <person name="Brescovit A.D."/>
            <person name="Santos A.J."/>
        </authorList>
    </citation>
    <scope>NUCLEOTIDE SEQUENCE</scope>
</reference>
<evidence type="ECO:0000313" key="2">
    <source>
        <dbReference type="EMBL" id="JAG36446.1"/>
    </source>
</evidence>
<dbReference type="AlphaFoldDB" id="A0A0A9YXV2"/>
<reference evidence="2" key="2">
    <citation type="submission" date="2014-07" db="EMBL/GenBank/DDBJ databases">
        <authorList>
            <person name="Hull J."/>
        </authorList>
    </citation>
    <scope>NUCLEOTIDE SEQUENCE</scope>
</reference>
<proteinExistence type="predicted"/>
<gene>
    <name evidence="2" type="primary">Ky_0</name>
    <name evidence="2" type="ORF">CM83_7194</name>
</gene>
<name>A0A0A9YXV2_LYGHE</name>
<sequence length="254" mass="29442">MVQQFPTKNKDAKLRKESLKSEYQKKKGEHKTSFRGQSTVEDNANMKQGRGDGLIKIRKVQQSWKSLRGGLKLNEFYSDAGLSKGEHRVMSELRKGFQIKKKRRFSKLKAAKKKEQTRDRTLKKLDGEISWIYAESSWSDVTDQEGFSPETTKKKSTLINDSSFINEAFRDHVIKELLKQGKDLKWYEKGVKRAADKIDKKLLKPKPEALKSVASVARVVSDFLLKRTRPYYRYSTKKVKADNHLKTETAPRKN</sequence>
<protein>
    <submittedName>
        <fullName evidence="2">Kyphoscoliosis peptidase</fullName>
    </submittedName>
</protein>
<reference evidence="2" key="1">
    <citation type="journal article" date="2014" name="PLoS ONE">
        <title>Transcriptome-Based Identification of ABC Transporters in the Western Tarnished Plant Bug Lygus hesperus.</title>
        <authorList>
            <person name="Hull J.J."/>
            <person name="Chaney K."/>
            <person name="Geib S.M."/>
            <person name="Fabrick J.A."/>
            <person name="Brent C.S."/>
            <person name="Walsh D."/>
            <person name="Lavine L.C."/>
        </authorList>
    </citation>
    <scope>NUCLEOTIDE SEQUENCE</scope>
</reference>
<dbReference type="EMBL" id="GBRD01004719">
    <property type="protein sequence ID" value="JAG61102.1"/>
    <property type="molecule type" value="Transcribed_RNA"/>
</dbReference>
<accession>A0A0A9YXV2</accession>
<organism evidence="2">
    <name type="scientific">Lygus hesperus</name>
    <name type="common">Western plant bug</name>
    <dbReference type="NCBI Taxonomy" id="30085"/>
    <lineage>
        <taxon>Eukaryota</taxon>
        <taxon>Metazoa</taxon>
        <taxon>Ecdysozoa</taxon>
        <taxon>Arthropoda</taxon>
        <taxon>Hexapoda</taxon>
        <taxon>Insecta</taxon>
        <taxon>Pterygota</taxon>
        <taxon>Neoptera</taxon>
        <taxon>Paraneoptera</taxon>
        <taxon>Hemiptera</taxon>
        <taxon>Heteroptera</taxon>
        <taxon>Panheteroptera</taxon>
        <taxon>Cimicomorpha</taxon>
        <taxon>Miridae</taxon>
        <taxon>Mirini</taxon>
        <taxon>Lygus</taxon>
    </lineage>
</organism>
<feature type="compositionally biased region" description="Basic and acidic residues" evidence="1">
    <location>
        <begin position="8"/>
        <end position="32"/>
    </location>
</feature>
<feature type="compositionally biased region" description="Polar residues" evidence="1">
    <location>
        <begin position="34"/>
        <end position="46"/>
    </location>
</feature>
<evidence type="ECO:0000256" key="1">
    <source>
        <dbReference type="SAM" id="MobiDB-lite"/>
    </source>
</evidence>
<evidence type="ECO:0000313" key="3">
    <source>
        <dbReference type="EMBL" id="JAG61102.1"/>
    </source>
</evidence>
<feature type="region of interest" description="Disordered" evidence="1">
    <location>
        <begin position="1"/>
        <end position="52"/>
    </location>
</feature>
<dbReference type="EMBL" id="GBHO01007158">
    <property type="protein sequence ID" value="JAG36446.1"/>
    <property type="molecule type" value="Transcribed_RNA"/>
</dbReference>